<organism evidence="2 3">
    <name type="scientific">Poritiphilus flavus</name>
    <dbReference type="NCBI Taxonomy" id="2697053"/>
    <lineage>
        <taxon>Bacteria</taxon>
        <taxon>Pseudomonadati</taxon>
        <taxon>Bacteroidota</taxon>
        <taxon>Flavobacteriia</taxon>
        <taxon>Flavobacteriales</taxon>
        <taxon>Flavobacteriaceae</taxon>
        <taxon>Poritiphilus</taxon>
    </lineage>
</organism>
<sequence>MPHYAQGTTGWTKLKSYQALWDPKIDLGKFYFTTFQGKRQETPYMTSSNFARVIDILRNEDPVYGNATTGSVTTQAEEVGEEESN</sequence>
<evidence type="ECO:0000256" key="1">
    <source>
        <dbReference type="SAM" id="MobiDB-lite"/>
    </source>
</evidence>
<reference evidence="2 3" key="1">
    <citation type="submission" date="2020-01" db="EMBL/GenBank/DDBJ databases">
        <title>Bacteria diversity of Porities sp.</title>
        <authorList>
            <person name="Wang G."/>
        </authorList>
    </citation>
    <scope>NUCLEOTIDE SEQUENCE [LARGE SCALE GENOMIC DNA]</scope>
    <source>
        <strain evidence="2 3">R33</strain>
    </source>
</reference>
<dbReference type="RefSeq" id="WP_161435274.1">
    <property type="nucleotide sequence ID" value="NZ_WXYO01000004.1"/>
</dbReference>
<evidence type="ECO:0000313" key="3">
    <source>
        <dbReference type="Proteomes" id="UP000475249"/>
    </source>
</evidence>
<accession>A0A6L9EC96</accession>
<proteinExistence type="predicted"/>
<gene>
    <name evidence="2" type="ORF">GTQ38_09475</name>
</gene>
<evidence type="ECO:0000313" key="2">
    <source>
        <dbReference type="EMBL" id="NAS12231.1"/>
    </source>
</evidence>
<name>A0A6L9EC96_9FLAO</name>
<protein>
    <submittedName>
        <fullName evidence="2">Uncharacterized protein</fullName>
    </submittedName>
</protein>
<keyword evidence="3" id="KW-1185">Reference proteome</keyword>
<feature type="compositionally biased region" description="Polar residues" evidence="1">
    <location>
        <begin position="66"/>
        <end position="76"/>
    </location>
</feature>
<dbReference type="EMBL" id="WXYO01000004">
    <property type="protein sequence ID" value="NAS12231.1"/>
    <property type="molecule type" value="Genomic_DNA"/>
</dbReference>
<comment type="caution">
    <text evidence="2">The sequence shown here is derived from an EMBL/GenBank/DDBJ whole genome shotgun (WGS) entry which is preliminary data.</text>
</comment>
<dbReference type="AlphaFoldDB" id="A0A6L9EC96"/>
<dbReference type="Proteomes" id="UP000475249">
    <property type="component" value="Unassembled WGS sequence"/>
</dbReference>
<feature type="region of interest" description="Disordered" evidence="1">
    <location>
        <begin position="64"/>
        <end position="85"/>
    </location>
</feature>